<keyword evidence="2" id="KW-0812">Transmembrane</keyword>
<feature type="transmembrane region" description="Helical" evidence="2">
    <location>
        <begin position="7"/>
        <end position="28"/>
    </location>
</feature>
<dbReference type="PANTHER" id="PTHR43308">
    <property type="entry name" value="OUTER MEMBRANE PROTEIN ALPHA-RELATED"/>
    <property type="match status" value="1"/>
</dbReference>
<keyword evidence="4" id="KW-0808">Transferase</keyword>
<dbReference type="PROSITE" id="PS51272">
    <property type="entry name" value="SLH"/>
    <property type="match status" value="2"/>
</dbReference>
<protein>
    <submittedName>
        <fullName evidence="4">Protein kinase domain-containing protein</fullName>
    </submittedName>
</protein>
<feature type="domain" description="SLH" evidence="3">
    <location>
        <begin position="23"/>
        <end position="87"/>
    </location>
</feature>
<evidence type="ECO:0000313" key="5">
    <source>
        <dbReference type="Proteomes" id="UP000198636"/>
    </source>
</evidence>
<evidence type="ECO:0000313" key="4">
    <source>
        <dbReference type="EMBL" id="SCY01174.1"/>
    </source>
</evidence>
<keyword evidence="5" id="KW-1185">Reference proteome</keyword>
<dbReference type="STRING" id="1120976.SAMN03080606_00650"/>
<dbReference type="EMBL" id="FMUS01000003">
    <property type="protein sequence ID" value="SCY01174.1"/>
    <property type="molecule type" value="Genomic_DNA"/>
</dbReference>
<keyword evidence="4" id="KW-0418">Kinase</keyword>
<reference evidence="4 5" key="1">
    <citation type="submission" date="2016-10" db="EMBL/GenBank/DDBJ databases">
        <authorList>
            <person name="de Groot N.N."/>
        </authorList>
    </citation>
    <scope>NUCLEOTIDE SEQUENCE [LARGE SCALE GENOMIC DNA]</scope>
    <source>
        <strain evidence="4 5">DSM 18978</strain>
    </source>
</reference>
<dbReference type="GO" id="GO:0016301">
    <property type="term" value="F:kinase activity"/>
    <property type="evidence" value="ECO:0007669"/>
    <property type="project" value="UniProtKB-KW"/>
</dbReference>
<dbReference type="OrthoDB" id="174569at2"/>
<dbReference type="RefSeq" id="WP_091539896.1">
    <property type="nucleotide sequence ID" value="NZ_FMUS01000003.1"/>
</dbReference>
<accession>A0A1G5CFS5</accession>
<dbReference type="Proteomes" id="UP000198636">
    <property type="component" value="Unassembled WGS sequence"/>
</dbReference>
<dbReference type="InterPro" id="IPR051465">
    <property type="entry name" value="Cell_Envelope_Struct_Comp"/>
</dbReference>
<dbReference type="AlphaFoldDB" id="A0A1G5CFS5"/>
<evidence type="ECO:0000259" key="3">
    <source>
        <dbReference type="PROSITE" id="PS51272"/>
    </source>
</evidence>
<dbReference type="InterPro" id="IPR001119">
    <property type="entry name" value="SLH_dom"/>
</dbReference>
<keyword evidence="2" id="KW-1133">Transmembrane helix</keyword>
<dbReference type="Pfam" id="PF00395">
    <property type="entry name" value="SLH"/>
    <property type="match status" value="2"/>
</dbReference>
<gene>
    <name evidence="4" type="ORF">SAMN03080606_00650</name>
</gene>
<organism evidence="4 5">
    <name type="scientific">Alkaliphilus peptidifermentans DSM 18978</name>
    <dbReference type="NCBI Taxonomy" id="1120976"/>
    <lineage>
        <taxon>Bacteria</taxon>
        <taxon>Bacillati</taxon>
        <taxon>Bacillota</taxon>
        <taxon>Clostridia</taxon>
        <taxon>Peptostreptococcales</taxon>
        <taxon>Natronincolaceae</taxon>
        <taxon>Alkaliphilus</taxon>
    </lineage>
</organism>
<proteinExistence type="predicted"/>
<keyword evidence="2" id="KW-0472">Membrane</keyword>
<feature type="domain" description="SLH" evidence="3">
    <location>
        <begin position="163"/>
        <end position="226"/>
    </location>
</feature>
<sequence length="474" mass="54675">MKGVIRTILLIALICIFSIQFTMSMVIFTDLDNHWGKEHVNWAANTMELIDGFNDGTFRPDDIMTRIDFILALNTLLVKKNIYQDVGLHFGKGINISYTDVDRYHWAYGELAILATYISEYGNADIEIKEIFTEDTFNPNKPINRHEVLLLSRAVTTPPIEDHIISFKDVDANIPNYNLIIESVNNGILRGYSDGTLRLDKNITRAEAATVLRRVATDVNYLADKFLVYEDIKSRNIGIELPIFQQIDEHESQSQLHQRFIDAITSIQYSAFVGHIPYHERHLYDMQPIETLWGLKNQNYYNVIGNNYYLIKYDKDLVMERKKELVKEGLQHLKLNVNSSFDGLISFLSIAAELLPMEETMNAAEATFRQSDNSKTKLETGLFIMSQYMANNEMDKGLNIHRSLLEYEFADDIKAQIIRNYGYLLYSLKGADEAIRILKDLKDEMDLDFNELNPNAIEFTFNGLMKQILIQSKN</sequence>
<name>A0A1G5CFS5_9FIRM</name>
<evidence type="ECO:0000256" key="2">
    <source>
        <dbReference type="SAM" id="Phobius"/>
    </source>
</evidence>
<keyword evidence="1" id="KW-0677">Repeat</keyword>
<evidence type="ECO:0000256" key="1">
    <source>
        <dbReference type="ARBA" id="ARBA00022737"/>
    </source>
</evidence>